<accession>A0A6B0UT89</accession>
<evidence type="ECO:0000313" key="1">
    <source>
        <dbReference type="EMBL" id="MXU92912.1"/>
    </source>
</evidence>
<reference evidence="1" key="1">
    <citation type="submission" date="2019-12" db="EMBL/GenBank/DDBJ databases">
        <title>An insight into the sialome of adult female Ixodes ricinus ticks feeding for 6 days.</title>
        <authorList>
            <person name="Perner J."/>
            <person name="Ribeiro J.M.C."/>
        </authorList>
    </citation>
    <scope>NUCLEOTIDE SEQUENCE</scope>
    <source>
        <strain evidence="1">Semi-engorged</strain>
        <tissue evidence="1">Salivary glands</tissue>
    </source>
</reference>
<protein>
    <submittedName>
        <fullName evidence="1">Putative secreted protein</fullName>
    </submittedName>
</protein>
<dbReference type="AlphaFoldDB" id="A0A6B0UT89"/>
<organism evidence="1">
    <name type="scientific">Ixodes ricinus</name>
    <name type="common">Common tick</name>
    <name type="synonym">Acarus ricinus</name>
    <dbReference type="NCBI Taxonomy" id="34613"/>
    <lineage>
        <taxon>Eukaryota</taxon>
        <taxon>Metazoa</taxon>
        <taxon>Ecdysozoa</taxon>
        <taxon>Arthropoda</taxon>
        <taxon>Chelicerata</taxon>
        <taxon>Arachnida</taxon>
        <taxon>Acari</taxon>
        <taxon>Parasitiformes</taxon>
        <taxon>Ixodida</taxon>
        <taxon>Ixodoidea</taxon>
        <taxon>Ixodidae</taxon>
        <taxon>Ixodinae</taxon>
        <taxon>Ixodes</taxon>
    </lineage>
</organism>
<sequence>MGRLSSTPLRKARCSSCCFTMVVTSPPMADCADSSVSRLMTHSVSSRSDNSSWFQCSALLSSRFRKETVLMRRLFQRLFISSSFRRRWSASSFLVMDCRTWALRSLMVRCRSRWLSISRCSSRILSWKPQERWTSSRGP</sequence>
<name>A0A6B0UT89_IXORI</name>
<dbReference type="EMBL" id="GIFC01010829">
    <property type="protein sequence ID" value="MXU92912.1"/>
    <property type="molecule type" value="Transcribed_RNA"/>
</dbReference>
<proteinExistence type="predicted"/>